<keyword evidence="2" id="KW-1185">Reference proteome</keyword>
<organism evidence="1 2">
    <name type="scientific">Eumeta variegata</name>
    <name type="common">Bagworm moth</name>
    <name type="synonym">Eumeta japonica</name>
    <dbReference type="NCBI Taxonomy" id="151549"/>
    <lineage>
        <taxon>Eukaryota</taxon>
        <taxon>Metazoa</taxon>
        <taxon>Ecdysozoa</taxon>
        <taxon>Arthropoda</taxon>
        <taxon>Hexapoda</taxon>
        <taxon>Insecta</taxon>
        <taxon>Pterygota</taxon>
        <taxon>Neoptera</taxon>
        <taxon>Endopterygota</taxon>
        <taxon>Lepidoptera</taxon>
        <taxon>Glossata</taxon>
        <taxon>Ditrysia</taxon>
        <taxon>Tineoidea</taxon>
        <taxon>Psychidae</taxon>
        <taxon>Oiketicinae</taxon>
        <taxon>Eumeta</taxon>
    </lineage>
</organism>
<protein>
    <submittedName>
        <fullName evidence="1">Uncharacterized protein</fullName>
    </submittedName>
</protein>
<gene>
    <name evidence="1" type="ORF">EVAR_29115_1</name>
</gene>
<proteinExistence type="predicted"/>
<comment type="caution">
    <text evidence="1">The sequence shown here is derived from an EMBL/GenBank/DDBJ whole genome shotgun (WGS) entry which is preliminary data.</text>
</comment>
<evidence type="ECO:0000313" key="2">
    <source>
        <dbReference type="Proteomes" id="UP000299102"/>
    </source>
</evidence>
<reference evidence="1 2" key="1">
    <citation type="journal article" date="2019" name="Commun. Biol.">
        <title>The bagworm genome reveals a unique fibroin gene that provides high tensile strength.</title>
        <authorList>
            <person name="Kono N."/>
            <person name="Nakamura H."/>
            <person name="Ohtoshi R."/>
            <person name="Tomita M."/>
            <person name="Numata K."/>
            <person name="Arakawa K."/>
        </authorList>
    </citation>
    <scope>NUCLEOTIDE SEQUENCE [LARGE SCALE GENOMIC DNA]</scope>
</reference>
<dbReference type="Proteomes" id="UP000299102">
    <property type="component" value="Unassembled WGS sequence"/>
</dbReference>
<accession>A0A4C1VQ28</accession>
<sequence>MSTFDIAVIKGVAPNEPESYHKITNRNRVSAALQKIDTAFLNSIPDDIITTDEIDSAIGALIYHVRTVVDNNVRTAPASTNYRKLPADVFELIRAKNATLRRTSAYPTTEYRDDAEIAECLADNIVSQYFYASLPHDISHIHRIEEESRIPQSFTLSPLSCTPQTRTIYRIRLQASSSRYSQTIPRTSALGKKNQLTSTSRGSLMSWVDGSAPGGSKLTRISQLQFNLNTFFTGDRELRTIAKYMKDVSKRFFDIAESHLNAFLRSVASYVARPYHLICRPRNVLIDPPNALTAKVKKLIEVNDTHD</sequence>
<evidence type="ECO:0000313" key="1">
    <source>
        <dbReference type="EMBL" id="GBP39885.1"/>
    </source>
</evidence>
<name>A0A4C1VQ28_EUMVA</name>
<dbReference type="AlphaFoldDB" id="A0A4C1VQ28"/>
<dbReference type="EMBL" id="BGZK01000372">
    <property type="protein sequence ID" value="GBP39885.1"/>
    <property type="molecule type" value="Genomic_DNA"/>
</dbReference>
<dbReference type="OrthoDB" id="6764815at2759"/>